<sequence>MNAPHYPTVHDVPVIGFEDHDPEYLTKYDAVTEKIFDSIKLIAAYDCRRKDHASDQLCSCPRALKHVTIKKRKFLIYISFVLEWQQHILSSDAALRFSNDQAGKDAFLRSQGISAEDFARGFADTTFTAPTMTAPASSTDVVVDSMLAFWSHRTTSWREKDG</sequence>
<proteinExistence type="predicted"/>
<protein>
    <submittedName>
        <fullName evidence="1">Uncharacterized protein</fullName>
    </submittedName>
</protein>
<evidence type="ECO:0000313" key="2">
    <source>
        <dbReference type="Proteomes" id="UP000660729"/>
    </source>
</evidence>
<dbReference type="EMBL" id="JABCIY010000216">
    <property type="protein sequence ID" value="KAF7188093.1"/>
    <property type="molecule type" value="Genomic_DNA"/>
</dbReference>
<evidence type="ECO:0000313" key="1">
    <source>
        <dbReference type="EMBL" id="KAF7188093.1"/>
    </source>
</evidence>
<dbReference type="Proteomes" id="UP000660729">
    <property type="component" value="Unassembled WGS sequence"/>
</dbReference>
<accession>A0A8H6RBP5</accession>
<reference evidence="1" key="1">
    <citation type="submission" date="2020-04" db="EMBL/GenBank/DDBJ databases">
        <title>Draft genome resource of the tomato pathogen Pseudocercospora fuligena.</title>
        <authorList>
            <person name="Zaccaron A."/>
        </authorList>
    </citation>
    <scope>NUCLEOTIDE SEQUENCE</scope>
    <source>
        <strain evidence="1">PF001</strain>
    </source>
</reference>
<dbReference type="OrthoDB" id="10321503at2759"/>
<organism evidence="1 2">
    <name type="scientific">Pseudocercospora fuligena</name>
    <dbReference type="NCBI Taxonomy" id="685502"/>
    <lineage>
        <taxon>Eukaryota</taxon>
        <taxon>Fungi</taxon>
        <taxon>Dikarya</taxon>
        <taxon>Ascomycota</taxon>
        <taxon>Pezizomycotina</taxon>
        <taxon>Dothideomycetes</taxon>
        <taxon>Dothideomycetidae</taxon>
        <taxon>Mycosphaerellales</taxon>
        <taxon>Mycosphaerellaceae</taxon>
        <taxon>Pseudocercospora</taxon>
    </lineage>
</organism>
<name>A0A8H6RBP5_9PEZI</name>
<gene>
    <name evidence="1" type="ORF">HII31_10567</name>
</gene>
<keyword evidence="2" id="KW-1185">Reference proteome</keyword>
<comment type="caution">
    <text evidence="1">The sequence shown here is derived from an EMBL/GenBank/DDBJ whole genome shotgun (WGS) entry which is preliminary data.</text>
</comment>
<dbReference type="AlphaFoldDB" id="A0A8H6RBP5"/>